<feature type="compositionally biased region" description="Polar residues" evidence="1">
    <location>
        <begin position="95"/>
        <end position="108"/>
    </location>
</feature>
<dbReference type="Proteomes" id="UP000287651">
    <property type="component" value="Unassembled WGS sequence"/>
</dbReference>
<dbReference type="EMBL" id="AMZH03002758">
    <property type="protein sequence ID" value="RRT74487.1"/>
    <property type="molecule type" value="Genomic_DNA"/>
</dbReference>
<evidence type="ECO:0000256" key="1">
    <source>
        <dbReference type="SAM" id="MobiDB-lite"/>
    </source>
</evidence>
<reference evidence="2 3" key="1">
    <citation type="journal article" date="2014" name="Agronomy (Basel)">
        <title>A Draft Genome Sequence for Ensete ventricosum, the Drought-Tolerant Tree Against Hunger.</title>
        <authorList>
            <person name="Harrison J."/>
            <person name="Moore K.A."/>
            <person name="Paszkiewicz K."/>
            <person name="Jones T."/>
            <person name="Grant M."/>
            <person name="Ambacheew D."/>
            <person name="Muzemil S."/>
            <person name="Studholme D.J."/>
        </authorList>
    </citation>
    <scope>NUCLEOTIDE SEQUENCE [LARGE SCALE GENOMIC DNA]</scope>
</reference>
<name>A0A427AE10_ENSVE</name>
<accession>A0A427AE10</accession>
<protein>
    <submittedName>
        <fullName evidence="2">Uncharacterized protein</fullName>
    </submittedName>
</protein>
<gene>
    <name evidence="2" type="ORF">B296_00022688</name>
</gene>
<dbReference type="AlphaFoldDB" id="A0A427AE10"/>
<sequence length="108" mass="11600">MRSLYYGHRSLQLLLCLSSDAYMSDTFVQVEMTTGATIHTTKGLKMTVTGRTRPPIIPTLETKVVTVDGDLQLSSTLSNAAAISSGAPKEDQQDEISTAAHQSQQVTG</sequence>
<organism evidence="2 3">
    <name type="scientific">Ensete ventricosum</name>
    <name type="common">Abyssinian banana</name>
    <name type="synonym">Musa ensete</name>
    <dbReference type="NCBI Taxonomy" id="4639"/>
    <lineage>
        <taxon>Eukaryota</taxon>
        <taxon>Viridiplantae</taxon>
        <taxon>Streptophyta</taxon>
        <taxon>Embryophyta</taxon>
        <taxon>Tracheophyta</taxon>
        <taxon>Spermatophyta</taxon>
        <taxon>Magnoliopsida</taxon>
        <taxon>Liliopsida</taxon>
        <taxon>Zingiberales</taxon>
        <taxon>Musaceae</taxon>
        <taxon>Ensete</taxon>
    </lineage>
</organism>
<evidence type="ECO:0000313" key="2">
    <source>
        <dbReference type="EMBL" id="RRT74487.1"/>
    </source>
</evidence>
<comment type="caution">
    <text evidence="2">The sequence shown here is derived from an EMBL/GenBank/DDBJ whole genome shotgun (WGS) entry which is preliminary data.</text>
</comment>
<evidence type="ECO:0000313" key="3">
    <source>
        <dbReference type="Proteomes" id="UP000287651"/>
    </source>
</evidence>
<feature type="region of interest" description="Disordered" evidence="1">
    <location>
        <begin position="82"/>
        <end position="108"/>
    </location>
</feature>
<proteinExistence type="predicted"/>